<comment type="caution">
    <text evidence="3">The sequence shown here is derived from an EMBL/GenBank/DDBJ whole genome shotgun (WGS) entry which is preliminary data.</text>
</comment>
<keyword evidence="1" id="KW-0472">Membrane</keyword>
<evidence type="ECO:0000256" key="1">
    <source>
        <dbReference type="SAM" id="Phobius"/>
    </source>
</evidence>
<feature type="transmembrane region" description="Helical" evidence="1">
    <location>
        <begin position="280"/>
        <end position="299"/>
    </location>
</feature>
<evidence type="ECO:0000313" key="3">
    <source>
        <dbReference type="EMBL" id="MDQ0444501.1"/>
    </source>
</evidence>
<organism evidence="3 4">
    <name type="scientific">Methylobacterium persicinum</name>
    <dbReference type="NCBI Taxonomy" id="374426"/>
    <lineage>
        <taxon>Bacteria</taxon>
        <taxon>Pseudomonadati</taxon>
        <taxon>Pseudomonadota</taxon>
        <taxon>Alphaproteobacteria</taxon>
        <taxon>Hyphomicrobiales</taxon>
        <taxon>Methylobacteriaceae</taxon>
        <taxon>Methylobacterium</taxon>
    </lineage>
</organism>
<proteinExistence type="predicted"/>
<dbReference type="Pfam" id="PF01757">
    <property type="entry name" value="Acyl_transf_3"/>
    <property type="match status" value="1"/>
</dbReference>
<feature type="transmembrane region" description="Helical" evidence="1">
    <location>
        <begin position="141"/>
        <end position="159"/>
    </location>
</feature>
<feature type="transmembrane region" description="Helical" evidence="1">
    <location>
        <begin position="319"/>
        <end position="337"/>
    </location>
</feature>
<feature type="transmembrane region" description="Helical" evidence="1">
    <location>
        <begin position="37"/>
        <end position="56"/>
    </location>
</feature>
<evidence type="ECO:0000259" key="2">
    <source>
        <dbReference type="Pfam" id="PF01757"/>
    </source>
</evidence>
<dbReference type="PANTHER" id="PTHR23028">
    <property type="entry name" value="ACETYLTRANSFERASE"/>
    <property type="match status" value="1"/>
</dbReference>
<feature type="transmembrane region" description="Helical" evidence="1">
    <location>
        <begin position="227"/>
        <end position="248"/>
    </location>
</feature>
<dbReference type="PANTHER" id="PTHR23028:SF134">
    <property type="entry name" value="PUTATIVE (AFU_ORTHOLOGUE AFUA_4G08520)-RELATED"/>
    <property type="match status" value="1"/>
</dbReference>
<accession>A0ABU0HQB6</accession>
<keyword evidence="1" id="KW-1133">Transmembrane helix</keyword>
<protein>
    <submittedName>
        <fullName evidence="3">Peptidoglycan/LPS O-acetylase OafA/YrhL</fullName>
    </submittedName>
</protein>
<keyword evidence="4" id="KW-1185">Reference proteome</keyword>
<evidence type="ECO:0000313" key="4">
    <source>
        <dbReference type="Proteomes" id="UP001236369"/>
    </source>
</evidence>
<dbReference type="EMBL" id="JAUSVV010000013">
    <property type="protein sequence ID" value="MDQ0444501.1"/>
    <property type="molecule type" value="Genomic_DNA"/>
</dbReference>
<feature type="transmembrane region" description="Helical" evidence="1">
    <location>
        <begin position="166"/>
        <end position="184"/>
    </location>
</feature>
<dbReference type="InterPro" id="IPR002656">
    <property type="entry name" value="Acyl_transf_3_dom"/>
</dbReference>
<feature type="transmembrane region" description="Helical" evidence="1">
    <location>
        <begin position="254"/>
        <end position="273"/>
    </location>
</feature>
<feature type="transmembrane region" description="Helical" evidence="1">
    <location>
        <begin position="12"/>
        <end position="31"/>
    </location>
</feature>
<reference evidence="3 4" key="1">
    <citation type="submission" date="2023-07" db="EMBL/GenBank/DDBJ databases">
        <title>Genomic Encyclopedia of Type Strains, Phase IV (KMG-IV): sequencing the most valuable type-strain genomes for metagenomic binning, comparative biology and taxonomic classification.</title>
        <authorList>
            <person name="Goeker M."/>
        </authorList>
    </citation>
    <scope>NUCLEOTIDE SEQUENCE [LARGE SCALE GENOMIC DNA]</scope>
    <source>
        <strain evidence="3 4">DSM 19562</strain>
    </source>
</reference>
<dbReference type="InterPro" id="IPR050879">
    <property type="entry name" value="Acyltransferase_3"/>
</dbReference>
<sequence length="364" mass="39905">MSDRRQYYPALDLIRGVAAFFVLIYHVQHWLLGPGYAVNAGLAVDLFFCLSGFVLASAYRDRFAAGMPLSRFVVGRLIRLMPLVVVATLVSGAYVWARTLQGREPISGIEVAVAMALNLLSIPYPGASPALGGPQLFPLNGPQYTIFLELFANIAWWFTSRIGRRGLDVAIVVLSLIGLLWLGLGGDTADTFWSGLPRVLYSFYAGAILFAIYERAGEGEPTAFGKVAFWICFVLMVGVFALPLPYLLPSPVELAFVALLSPALVLTAARIRIEGRLFRVSVWLGAVSYPIYILHYPVFCWINGAYQTVFKTTNFMVEAVGLLVILPVVSALALRVFDEPVRSRLMGWLRRSRSASGASTGLNV</sequence>
<dbReference type="Proteomes" id="UP001236369">
    <property type="component" value="Unassembled WGS sequence"/>
</dbReference>
<feature type="domain" description="Acyltransferase 3" evidence="2">
    <location>
        <begin position="9"/>
        <end position="332"/>
    </location>
</feature>
<gene>
    <name evidence="3" type="ORF">QO016_004014</name>
</gene>
<name>A0ABU0HQB6_9HYPH</name>
<keyword evidence="1" id="KW-0812">Transmembrane</keyword>
<feature type="transmembrane region" description="Helical" evidence="1">
    <location>
        <begin position="77"/>
        <end position="97"/>
    </location>
</feature>
<dbReference type="RefSeq" id="WP_238252837.1">
    <property type="nucleotide sequence ID" value="NZ_BPQX01000063.1"/>
</dbReference>
<feature type="transmembrane region" description="Helical" evidence="1">
    <location>
        <begin position="196"/>
        <end position="215"/>
    </location>
</feature>